<evidence type="ECO:0000313" key="1">
    <source>
        <dbReference type="EMBL" id="RCV43814.1"/>
    </source>
</evidence>
<dbReference type="OrthoDB" id="10578227at2759"/>
<dbReference type="EMBL" id="CM003536">
    <property type="protein sequence ID" value="RCV43814.1"/>
    <property type="molecule type" value="Genomic_DNA"/>
</dbReference>
<gene>
    <name evidence="1" type="ORF">SETIT_9G324000v2</name>
</gene>
<name>A0A368SN84_SETIT</name>
<dbReference type="AlphaFoldDB" id="A0A368SN84"/>
<reference evidence="1" key="1">
    <citation type="journal article" date="2012" name="Nat. Biotechnol.">
        <title>Reference genome sequence of the model plant Setaria.</title>
        <authorList>
            <person name="Bennetzen J.L."/>
            <person name="Schmutz J."/>
            <person name="Wang H."/>
            <person name="Percifield R."/>
            <person name="Hawkins J."/>
            <person name="Pontaroli A.C."/>
            <person name="Estep M."/>
            <person name="Feng L."/>
            <person name="Vaughn J.N."/>
            <person name="Grimwood J."/>
            <person name="Jenkins J."/>
            <person name="Barry K."/>
            <person name="Lindquist E."/>
            <person name="Hellsten U."/>
            <person name="Deshpande S."/>
            <person name="Wang X."/>
            <person name="Wu X."/>
            <person name="Mitros T."/>
            <person name="Triplett J."/>
            <person name="Yang X."/>
            <person name="Ye C.Y."/>
            <person name="Mauro-Herrera M."/>
            <person name="Wang L."/>
            <person name="Li P."/>
            <person name="Sharma M."/>
            <person name="Sharma R."/>
            <person name="Ronald P.C."/>
            <person name="Panaud O."/>
            <person name="Kellogg E.A."/>
            <person name="Brutnell T.P."/>
            <person name="Doust A.N."/>
            <person name="Tuskan G.A."/>
            <person name="Rokhsar D."/>
            <person name="Devos K.M."/>
        </authorList>
    </citation>
    <scope>NUCLEOTIDE SEQUENCE [LARGE SCALE GENOMIC DNA]</scope>
    <source>
        <strain evidence="1">Yugu1</strain>
    </source>
</reference>
<reference evidence="1" key="2">
    <citation type="submission" date="2015-07" db="EMBL/GenBank/DDBJ databases">
        <authorList>
            <person name="Noorani M."/>
        </authorList>
    </citation>
    <scope>NUCLEOTIDE SEQUENCE</scope>
    <source>
        <strain evidence="1">Yugu1</strain>
    </source>
</reference>
<accession>A0A368SN84</accession>
<proteinExistence type="predicted"/>
<evidence type="ECO:0008006" key="2">
    <source>
        <dbReference type="Google" id="ProtNLM"/>
    </source>
</evidence>
<protein>
    <recommendedName>
        <fullName evidence="2">Ubiquitin-like protease family profile domain-containing protein</fullName>
    </recommendedName>
</protein>
<sequence>MNIMRVAIMEAQFTKHTRGLLLKGECEKFILNYKLAVSSFSASISMYRSQKNNISKSNNSRLLSYGVLQDPQLIPSEIAASLAEKKIGFRLDNADLVFMPVRKSSYWYLVVGNFRDRRFEVICPFKETQIIQQDALTVVSNFKLQKGIQGCACKIHKS</sequence>
<organism evidence="1">
    <name type="scientific">Setaria italica</name>
    <name type="common">Foxtail millet</name>
    <name type="synonym">Panicum italicum</name>
    <dbReference type="NCBI Taxonomy" id="4555"/>
    <lineage>
        <taxon>Eukaryota</taxon>
        <taxon>Viridiplantae</taxon>
        <taxon>Streptophyta</taxon>
        <taxon>Embryophyta</taxon>
        <taxon>Tracheophyta</taxon>
        <taxon>Spermatophyta</taxon>
        <taxon>Magnoliopsida</taxon>
        <taxon>Liliopsida</taxon>
        <taxon>Poales</taxon>
        <taxon>Poaceae</taxon>
        <taxon>PACMAD clade</taxon>
        <taxon>Panicoideae</taxon>
        <taxon>Panicodae</taxon>
        <taxon>Paniceae</taxon>
        <taxon>Cenchrinae</taxon>
        <taxon>Setaria</taxon>
    </lineage>
</organism>